<sequence>MAKLYLLITFHVFVLCSIASQATFWSTQKMMPDKGDKMASTEAQKRAVKKAQAKCDAIMLRPPKEEGAAIRAAAFAAGQSTQQYVLQAARERMEREAGE</sequence>
<name>A0A174TLN7_FLAPL</name>
<evidence type="ECO:0000256" key="1">
    <source>
        <dbReference type="SAM" id="SignalP"/>
    </source>
</evidence>
<proteinExistence type="predicted"/>
<accession>A0A174TLN7</accession>
<dbReference type="Proteomes" id="UP000095746">
    <property type="component" value="Unassembled WGS sequence"/>
</dbReference>
<organism evidence="2 3">
    <name type="scientific">Flavonifractor plautii</name>
    <name type="common">Fusobacterium plautii</name>
    <dbReference type="NCBI Taxonomy" id="292800"/>
    <lineage>
        <taxon>Bacteria</taxon>
        <taxon>Bacillati</taxon>
        <taxon>Bacillota</taxon>
        <taxon>Clostridia</taxon>
        <taxon>Eubacteriales</taxon>
        <taxon>Oscillospiraceae</taxon>
        <taxon>Flavonifractor</taxon>
    </lineage>
</organism>
<gene>
    <name evidence="2" type="ORF">ERS852411_03981</name>
</gene>
<dbReference type="EMBL" id="CYZT01000685">
    <property type="protein sequence ID" value="CUQ11064.1"/>
    <property type="molecule type" value="Genomic_DNA"/>
</dbReference>
<keyword evidence="1" id="KW-0732">Signal</keyword>
<feature type="chain" id="PRO_5008033995" evidence="1">
    <location>
        <begin position="22"/>
        <end position="99"/>
    </location>
</feature>
<evidence type="ECO:0000313" key="3">
    <source>
        <dbReference type="Proteomes" id="UP000095746"/>
    </source>
</evidence>
<reference evidence="2 3" key="1">
    <citation type="submission" date="2015-09" db="EMBL/GenBank/DDBJ databases">
        <authorList>
            <consortium name="Pathogen Informatics"/>
        </authorList>
    </citation>
    <scope>NUCLEOTIDE SEQUENCE [LARGE SCALE GENOMIC DNA]</scope>
    <source>
        <strain evidence="2 3">2789STDY5608854</strain>
    </source>
</reference>
<evidence type="ECO:0000313" key="2">
    <source>
        <dbReference type="EMBL" id="CUQ11064.1"/>
    </source>
</evidence>
<feature type="signal peptide" evidence="1">
    <location>
        <begin position="1"/>
        <end position="21"/>
    </location>
</feature>
<dbReference type="AlphaFoldDB" id="A0A174TLN7"/>
<protein>
    <submittedName>
        <fullName evidence="2">Uncharacterized protein</fullName>
    </submittedName>
</protein>
<dbReference type="RefSeq" id="WP_035299716.1">
    <property type="nucleotide sequence ID" value="NZ_CP095094.1"/>
</dbReference>